<evidence type="ECO:0000256" key="1">
    <source>
        <dbReference type="ARBA" id="ARBA00022723"/>
    </source>
</evidence>
<reference evidence="7" key="1">
    <citation type="submission" date="2015-12" db="EMBL/GenBank/DDBJ databases">
        <authorList>
            <person name="Zhang G."/>
            <person name="Stingl U."/>
        </authorList>
    </citation>
    <scope>NUCLEOTIDE SEQUENCE [LARGE SCALE GENOMIC DNA]</scope>
    <source>
        <strain evidence="7">ZGT108</strain>
    </source>
</reference>
<keyword evidence="1" id="KW-0479">Metal-binding</keyword>
<dbReference type="PANTHER" id="PTHR11709">
    <property type="entry name" value="MULTI-COPPER OXIDASE"/>
    <property type="match status" value="1"/>
</dbReference>
<dbReference type="AlphaFoldDB" id="A0A0X3TBI1"/>
<keyword evidence="7" id="KW-1185">Reference proteome</keyword>
<dbReference type="InterPro" id="IPR002355">
    <property type="entry name" value="Cu_oxidase_Cu_BS"/>
</dbReference>
<evidence type="ECO:0000259" key="3">
    <source>
        <dbReference type="Pfam" id="PF00394"/>
    </source>
</evidence>
<evidence type="ECO:0000313" key="6">
    <source>
        <dbReference type="EMBL" id="KUJ73132.1"/>
    </source>
</evidence>
<dbReference type="InterPro" id="IPR033138">
    <property type="entry name" value="Cu_oxidase_CS"/>
</dbReference>
<sequence>MTSLSRRSFVTGLSALGAAPLLPKHSHADGTQAVLRATTSTAQLTPEGFPRTDVWAYAQKGAGSVPGPEIRVKAGERVTRRLLNELPQSTAVHWHGIRIDNAMDGAAPLTQDPVPTGGTFDYDFVCPDPGTYWYHSHNRSREQVARGLAGPLIVEDVEPWLGLPGAATRELTLVLDDWLLNEDGSIVEGRWDDLHAAAHAGRMGNTGTVNGQSFPGFSLRPAERVRLRMINVATDRIMPISLPGLSSTLVALDGHPVAPRKLEVLELAPAQRADIVVDAPVTSTEMTNLVVDTGRGNQVEFASFNIEGEPVQRSGEDVRPLPSWKTLPTLDLATAQNQPLLMEGGAMRGMVEATYQGEKMDFRELTSRGMAWAFNGVAHGMGEPMFEARLGRTVRMEVTNRSAFPHGIHVHGHHFTVLSRNSVPDPHKDVRDTVLIQADETVEIAFVADNPGKWMIHCHMLSHQASGMMGWFKVN</sequence>
<dbReference type="RefSeq" id="WP_068341227.1">
    <property type="nucleotide sequence ID" value="NZ_LQBP01000020.1"/>
</dbReference>
<evidence type="ECO:0000313" key="7">
    <source>
        <dbReference type="Proteomes" id="UP000053690"/>
    </source>
</evidence>
<evidence type="ECO:0000259" key="4">
    <source>
        <dbReference type="Pfam" id="PF07731"/>
    </source>
</evidence>
<dbReference type="Pfam" id="PF07731">
    <property type="entry name" value="Cu-oxidase_2"/>
    <property type="match status" value="1"/>
</dbReference>
<dbReference type="GO" id="GO:0030288">
    <property type="term" value="C:outer membrane-bounded periplasmic space"/>
    <property type="evidence" value="ECO:0007669"/>
    <property type="project" value="TreeGrafter"/>
</dbReference>
<feature type="domain" description="Plastocyanin-like" evidence="3">
    <location>
        <begin position="171"/>
        <end position="280"/>
    </location>
</feature>
<dbReference type="PROSITE" id="PS00080">
    <property type="entry name" value="MULTICOPPER_OXIDASE2"/>
    <property type="match status" value="1"/>
</dbReference>
<keyword evidence="2" id="KW-0560">Oxidoreductase</keyword>
<dbReference type="InterPro" id="IPR001117">
    <property type="entry name" value="Cu-oxidase_2nd"/>
</dbReference>
<dbReference type="PANTHER" id="PTHR11709:SF2">
    <property type="entry name" value="MULTICOPPER OXIDASE LPR1"/>
    <property type="match status" value="1"/>
</dbReference>
<dbReference type="PROSITE" id="PS51318">
    <property type="entry name" value="TAT"/>
    <property type="match status" value="1"/>
</dbReference>
<feature type="domain" description="Plastocyanin-like" evidence="5">
    <location>
        <begin position="41"/>
        <end position="156"/>
    </location>
</feature>
<dbReference type="STRING" id="1685378.AVO44_20230"/>
<dbReference type="InterPro" id="IPR006311">
    <property type="entry name" value="TAT_signal"/>
</dbReference>
<organism evidence="6 7">
    <name type="scientific">Ruegeria profundi</name>
    <dbReference type="NCBI Taxonomy" id="1685378"/>
    <lineage>
        <taxon>Bacteria</taxon>
        <taxon>Pseudomonadati</taxon>
        <taxon>Pseudomonadota</taxon>
        <taxon>Alphaproteobacteria</taxon>
        <taxon>Rhodobacterales</taxon>
        <taxon>Roseobacteraceae</taxon>
        <taxon>Ruegeria</taxon>
    </lineage>
</organism>
<dbReference type="OrthoDB" id="9757546at2"/>
<proteinExistence type="predicted"/>
<dbReference type="InterPro" id="IPR011707">
    <property type="entry name" value="Cu-oxidase-like_N"/>
</dbReference>
<accession>A0A0X3TBI1</accession>
<dbReference type="GO" id="GO:0005507">
    <property type="term" value="F:copper ion binding"/>
    <property type="evidence" value="ECO:0007669"/>
    <property type="project" value="InterPro"/>
</dbReference>
<dbReference type="SUPFAM" id="SSF49503">
    <property type="entry name" value="Cupredoxins"/>
    <property type="match status" value="3"/>
</dbReference>
<dbReference type="InterPro" id="IPR008972">
    <property type="entry name" value="Cupredoxin"/>
</dbReference>
<dbReference type="Proteomes" id="UP000053690">
    <property type="component" value="Unassembled WGS sequence"/>
</dbReference>
<evidence type="ECO:0000259" key="5">
    <source>
        <dbReference type="Pfam" id="PF07732"/>
    </source>
</evidence>
<dbReference type="CDD" id="cd13861">
    <property type="entry name" value="CuRO_1_CumA_like"/>
    <property type="match status" value="1"/>
</dbReference>
<feature type="domain" description="Plastocyanin-like" evidence="4">
    <location>
        <begin position="367"/>
        <end position="474"/>
    </location>
</feature>
<dbReference type="InterPro" id="IPR045087">
    <property type="entry name" value="Cu-oxidase_fam"/>
</dbReference>
<gene>
    <name evidence="6" type="ORF">AVO44_20230</name>
</gene>
<dbReference type="GO" id="GO:0016491">
    <property type="term" value="F:oxidoreductase activity"/>
    <property type="evidence" value="ECO:0007669"/>
    <property type="project" value="UniProtKB-KW"/>
</dbReference>
<protein>
    <submittedName>
        <fullName evidence="6">Copper oxidase</fullName>
    </submittedName>
</protein>
<dbReference type="InterPro" id="IPR011706">
    <property type="entry name" value="Cu-oxidase_C"/>
</dbReference>
<dbReference type="EMBL" id="LQBP01000020">
    <property type="protein sequence ID" value="KUJ73132.1"/>
    <property type="molecule type" value="Genomic_DNA"/>
</dbReference>
<dbReference type="PROSITE" id="PS00079">
    <property type="entry name" value="MULTICOPPER_OXIDASE1"/>
    <property type="match status" value="1"/>
</dbReference>
<evidence type="ECO:0000256" key="2">
    <source>
        <dbReference type="ARBA" id="ARBA00023002"/>
    </source>
</evidence>
<dbReference type="Pfam" id="PF07732">
    <property type="entry name" value="Cu-oxidase_3"/>
    <property type="match status" value="1"/>
</dbReference>
<name>A0A0X3TBI1_9RHOB</name>
<dbReference type="Gene3D" id="2.60.40.420">
    <property type="entry name" value="Cupredoxins - blue copper proteins"/>
    <property type="match status" value="3"/>
</dbReference>
<comment type="caution">
    <text evidence="6">The sequence shown here is derived from an EMBL/GenBank/DDBJ whole genome shotgun (WGS) entry which is preliminary data.</text>
</comment>
<dbReference type="Pfam" id="PF00394">
    <property type="entry name" value="Cu-oxidase"/>
    <property type="match status" value="1"/>
</dbReference>